<dbReference type="EMBL" id="WHVL01000005">
    <property type="protein sequence ID" value="MCB8890022.1"/>
    <property type="molecule type" value="Genomic_DNA"/>
</dbReference>
<reference evidence="2 3" key="1">
    <citation type="journal article" date="2021" name="Sci. Rep.">
        <title>Genome analysis of a halophilic bacterium Halomonas malpeensis YU-PRIM-29(T) reveals its exopolysaccharide and pigment producing capabilities.</title>
        <authorList>
            <person name="Athmika"/>
            <person name="Ghate S.D."/>
            <person name="Arun A.B."/>
            <person name="Rao S.S."/>
            <person name="Kumar S.T.A."/>
            <person name="Kandiyil M.K."/>
            <person name="Saptami K."/>
            <person name="Rekha P.D."/>
        </authorList>
    </citation>
    <scope>NUCLEOTIDE SEQUENCE [LARGE SCALE GENOMIC DNA]</scope>
    <source>
        <strain evidence="3">prim 29</strain>
    </source>
</reference>
<dbReference type="Pfam" id="PF08808">
    <property type="entry name" value="RES"/>
    <property type="match status" value="1"/>
</dbReference>
<keyword evidence="3" id="KW-1185">Reference proteome</keyword>
<dbReference type="InterPro" id="IPR014914">
    <property type="entry name" value="RES_dom"/>
</dbReference>
<sequence length="227" mass="25691">MIALAPRRVEGYRLINSKFPPIALFDDVADAEEFEALYQLQALTNPRLRNELGDLALLPYDEIPFRIRGCSYAAAAFTHVNPDGSRFSDGSFGVLYIADTLATAIAEVSHHQRLYWEKVKGLRFERFVFRGLRCTFDERGCRDALALERDHPIFAADSYTASRALGHALRGARAPGLRYRSVRREGATCWALMTPRHVQEVVQTAHIEMVWNQGLTQVNRLATLTPR</sequence>
<protein>
    <submittedName>
        <fullName evidence="2">RES family NAD+ phosphorylase</fullName>
    </submittedName>
</protein>
<evidence type="ECO:0000313" key="3">
    <source>
        <dbReference type="Proteomes" id="UP001319882"/>
    </source>
</evidence>
<comment type="caution">
    <text evidence="2">The sequence shown here is derived from an EMBL/GenBank/DDBJ whole genome shotgun (WGS) entry which is preliminary data.</text>
</comment>
<evidence type="ECO:0000259" key="1">
    <source>
        <dbReference type="SMART" id="SM00953"/>
    </source>
</evidence>
<feature type="domain" description="RES" evidence="1">
    <location>
        <begin position="76"/>
        <end position="204"/>
    </location>
</feature>
<name>A0ABS8DUP3_9GAMM</name>
<dbReference type="SMART" id="SM00953">
    <property type="entry name" value="RES"/>
    <property type="match status" value="1"/>
</dbReference>
<accession>A0ABS8DUP3</accession>
<gene>
    <name evidence="2" type="ORF">GEV37_12955</name>
</gene>
<evidence type="ECO:0000313" key="2">
    <source>
        <dbReference type="EMBL" id="MCB8890022.1"/>
    </source>
</evidence>
<dbReference type="Proteomes" id="UP001319882">
    <property type="component" value="Unassembled WGS sequence"/>
</dbReference>
<organism evidence="2 3">
    <name type="scientific">Vreelandella malpeensis</name>
    <dbReference type="NCBI Taxonomy" id="1172368"/>
    <lineage>
        <taxon>Bacteria</taxon>
        <taxon>Pseudomonadati</taxon>
        <taxon>Pseudomonadota</taxon>
        <taxon>Gammaproteobacteria</taxon>
        <taxon>Oceanospirillales</taxon>
        <taxon>Halomonadaceae</taxon>
        <taxon>Vreelandella</taxon>
    </lineage>
</organism>
<proteinExistence type="predicted"/>